<organism evidence="4 5">
    <name type="scientific">Gulo gulo</name>
    <name type="common">Wolverine</name>
    <name type="synonym">Gluton</name>
    <dbReference type="NCBI Taxonomy" id="48420"/>
    <lineage>
        <taxon>Eukaryota</taxon>
        <taxon>Metazoa</taxon>
        <taxon>Chordata</taxon>
        <taxon>Craniata</taxon>
        <taxon>Vertebrata</taxon>
        <taxon>Euteleostomi</taxon>
        <taxon>Mammalia</taxon>
        <taxon>Eutheria</taxon>
        <taxon>Laurasiatheria</taxon>
        <taxon>Carnivora</taxon>
        <taxon>Caniformia</taxon>
        <taxon>Musteloidea</taxon>
        <taxon>Mustelidae</taxon>
        <taxon>Guloninae</taxon>
        <taxon>Gulo</taxon>
    </lineage>
</organism>
<reference evidence="4 5" key="1">
    <citation type="submission" date="2018-10" db="EMBL/GenBank/DDBJ databases">
        <authorList>
            <person name="Ekblom R."/>
            <person name="Jareborg N."/>
        </authorList>
    </citation>
    <scope>NUCLEOTIDE SEQUENCE [LARGE SCALE GENOMIC DNA]</scope>
    <source>
        <tissue evidence="4">Muscle</tissue>
    </source>
</reference>
<dbReference type="GO" id="GO:0006508">
    <property type="term" value="P:proteolysis"/>
    <property type="evidence" value="ECO:0007669"/>
    <property type="project" value="InterPro"/>
</dbReference>
<dbReference type="GO" id="GO:0005737">
    <property type="term" value="C:cytoplasm"/>
    <property type="evidence" value="ECO:0007669"/>
    <property type="project" value="TreeGrafter"/>
</dbReference>
<name>A0A9X9LMB6_GULGU</name>
<dbReference type="EMBL" id="CYRY02007688">
    <property type="protein sequence ID" value="VCW76642.1"/>
    <property type="molecule type" value="Genomic_DNA"/>
</dbReference>
<evidence type="ECO:0000256" key="1">
    <source>
        <dbReference type="ARBA" id="ARBA00007623"/>
    </source>
</evidence>
<dbReference type="PANTHER" id="PTHR10183">
    <property type="entry name" value="CALPAIN"/>
    <property type="match status" value="1"/>
</dbReference>
<gene>
    <name evidence="4" type="ORF">BN2614_LOCUS3</name>
</gene>
<keyword evidence="5" id="KW-1185">Reference proteome</keyword>
<comment type="caution">
    <text evidence="2">Lacks conserved residue(s) required for the propagation of feature annotation.</text>
</comment>
<dbReference type="InterPro" id="IPR022684">
    <property type="entry name" value="Calpain_cysteine_protease"/>
</dbReference>
<dbReference type="PANTHER" id="PTHR10183:SF333">
    <property type="entry name" value="CALPAIN-13"/>
    <property type="match status" value="1"/>
</dbReference>
<accession>A0A9X9LMB6</accession>
<dbReference type="Pfam" id="PF00648">
    <property type="entry name" value="Peptidase_C2"/>
    <property type="match status" value="1"/>
</dbReference>
<evidence type="ECO:0000259" key="3">
    <source>
        <dbReference type="PROSITE" id="PS50203"/>
    </source>
</evidence>
<dbReference type="AlphaFoldDB" id="A0A9X9LMB6"/>
<dbReference type="SUPFAM" id="SSF54001">
    <property type="entry name" value="Cysteine proteinases"/>
    <property type="match status" value="1"/>
</dbReference>
<dbReference type="PROSITE" id="PS50203">
    <property type="entry name" value="CALPAIN_CAT"/>
    <property type="match status" value="1"/>
</dbReference>
<dbReference type="Proteomes" id="UP000269945">
    <property type="component" value="Unassembled WGS sequence"/>
</dbReference>
<dbReference type="InterPro" id="IPR001300">
    <property type="entry name" value="Peptidase_C2_calpain_cat"/>
</dbReference>
<evidence type="ECO:0000313" key="5">
    <source>
        <dbReference type="Proteomes" id="UP000269945"/>
    </source>
</evidence>
<dbReference type="PRINTS" id="PR00704">
    <property type="entry name" value="CALPAIN"/>
</dbReference>
<feature type="domain" description="Calpain catalytic" evidence="3">
    <location>
        <begin position="1"/>
        <end position="62"/>
    </location>
</feature>
<dbReference type="GO" id="GO:0004198">
    <property type="term" value="F:calcium-dependent cysteine-type endopeptidase activity"/>
    <property type="evidence" value="ECO:0007669"/>
    <property type="project" value="InterPro"/>
</dbReference>
<proteinExistence type="inferred from homology"/>
<sequence>MDQSFSHQYAGIFRFRFWQCGQWVEVVVDDRLPVLKKEYLFVRPRSNDQEFWPCLLEKAYAK</sequence>
<comment type="caution">
    <text evidence="4">The sequence shown here is derived from an EMBL/GenBank/DDBJ whole genome shotgun (WGS) entry which is preliminary data.</text>
</comment>
<evidence type="ECO:0000313" key="4">
    <source>
        <dbReference type="EMBL" id="VCW76642.1"/>
    </source>
</evidence>
<dbReference type="InterPro" id="IPR038765">
    <property type="entry name" value="Papain-like_cys_pep_sf"/>
</dbReference>
<protein>
    <recommendedName>
        <fullName evidence="3">Calpain catalytic domain-containing protein</fullName>
    </recommendedName>
</protein>
<comment type="similarity">
    <text evidence="1">Belongs to the peptidase C2 family.</text>
</comment>
<evidence type="ECO:0000256" key="2">
    <source>
        <dbReference type="PROSITE-ProRule" id="PRU00239"/>
    </source>
</evidence>